<accession>A0ABS7EKA0</accession>
<dbReference type="EC" id="2.1.2.9" evidence="3 8"/>
<keyword evidence="12" id="KW-1185">Reference proteome</keyword>
<comment type="caution">
    <text evidence="11">The sequence shown here is derived from an EMBL/GenBank/DDBJ whole genome shotgun (WGS) entry which is preliminary data.</text>
</comment>
<dbReference type="RefSeq" id="WP_220105397.1">
    <property type="nucleotide sequence ID" value="NZ_JAHZSS010000028.1"/>
</dbReference>
<dbReference type="InterPro" id="IPR044135">
    <property type="entry name" value="Met-tRNA-FMT_C"/>
</dbReference>
<evidence type="ECO:0000256" key="1">
    <source>
        <dbReference type="ARBA" id="ARBA00002606"/>
    </source>
</evidence>
<feature type="binding site" evidence="8">
    <location>
        <begin position="111"/>
        <end position="114"/>
    </location>
    <ligand>
        <name>(6S)-5,6,7,8-tetrahydrofolate</name>
        <dbReference type="ChEBI" id="CHEBI:57453"/>
    </ligand>
</feature>
<keyword evidence="6 8" id="KW-0648">Protein biosynthesis</keyword>
<dbReference type="EMBL" id="JAHZSS010000028">
    <property type="protein sequence ID" value="MBW8192777.1"/>
    <property type="molecule type" value="Genomic_DNA"/>
</dbReference>
<evidence type="ECO:0000256" key="8">
    <source>
        <dbReference type="HAMAP-Rule" id="MF_00182"/>
    </source>
</evidence>
<keyword evidence="5 8" id="KW-0808">Transferase</keyword>
<dbReference type="PANTHER" id="PTHR11138:SF5">
    <property type="entry name" value="METHIONYL-TRNA FORMYLTRANSFERASE, MITOCHONDRIAL"/>
    <property type="match status" value="1"/>
</dbReference>
<comment type="similarity">
    <text evidence="2 8">Belongs to the Fmt family.</text>
</comment>
<dbReference type="GO" id="GO:0004479">
    <property type="term" value="F:methionyl-tRNA formyltransferase activity"/>
    <property type="evidence" value="ECO:0007669"/>
    <property type="project" value="UniProtKB-EC"/>
</dbReference>
<name>A0ABS7EKA0_9GAMM</name>
<reference evidence="11" key="1">
    <citation type="submission" date="2021-07" db="EMBL/GenBank/DDBJ databases">
        <title>Neiella marina sp. nov., isolated from the intestinal content of sea cucumber Apostichopus japonicus.</title>
        <authorList>
            <person name="Bai X."/>
        </authorList>
    </citation>
    <scope>NUCLEOTIDE SEQUENCE</scope>
    <source>
        <strain evidence="11">126</strain>
    </source>
</reference>
<gene>
    <name evidence="8 11" type="primary">fmt</name>
    <name evidence="11" type="ORF">K0504_17195</name>
</gene>
<evidence type="ECO:0000256" key="6">
    <source>
        <dbReference type="ARBA" id="ARBA00022917"/>
    </source>
</evidence>
<dbReference type="PROSITE" id="PS00373">
    <property type="entry name" value="GART"/>
    <property type="match status" value="1"/>
</dbReference>
<protein>
    <recommendedName>
        <fullName evidence="4 8">Methionyl-tRNA formyltransferase</fullName>
        <ecNumber evidence="3 8">2.1.2.9</ecNumber>
    </recommendedName>
</protein>
<dbReference type="InterPro" id="IPR002376">
    <property type="entry name" value="Formyl_transf_N"/>
</dbReference>
<dbReference type="Proteomes" id="UP001166251">
    <property type="component" value="Unassembled WGS sequence"/>
</dbReference>
<evidence type="ECO:0000256" key="7">
    <source>
        <dbReference type="ARBA" id="ARBA00048558"/>
    </source>
</evidence>
<evidence type="ECO:0000256" key="5">
    <source>
        <dbReference type="ARBA" id="ARBA00022679"/>
    </source>
</evidence>
<comment type="function">
    <text evidence="1 8">Attaches a formyl group to the free amino group of methionyl-tRNA(fMet). The formyl group appears to play a dual role in the initiator identity of N-formylmethionyl-tRNA by promoting its recognition by IF2 and preventing the misappropriation of this tRNA by the elongation apparatus.</text>
</comment>
<feature type="domain" description="Formyl transferase N-terminal" evidence="9">
    <location>
        <begin position="4"/>
        <end position="182"/>
    </location>
</feature>
<dbReference type="InterPro" id="IPR001555">
    <property type="entry name" value="GART_AS"/>
</dbReference>
<dbReference type="Pfam" id="PF02911">
    <property type="entry name" value="Formyl_trans_C"/>
    <property type="match status" value="1"/>
</dbReference>
<dbReference type="CDD" id="cd08704">
    <property type="entry name" value="Met_tRNA_FMT_C"/>
    <property type="match status" value="1"/>
</dbReference>
<feature type="domain" description="Formyl transferase C-terminal" evidence="10">
    <location>
        <begin position="205"/>
        <end position="301"/>
    </location>
</feature>
<dbReference type="Gene3D" id="3.10.25.10">
    <property type="entry name" value="Formyl transferase, C-terminal domain"/>
    <property type="match status" value="1"/>
</dbReference>
<evidence type="ECO:0000256" key="4">
    <source>
        <dbReference type="ARBA" id="ARBA00016014"/>
    </source>
</evidence>
<dbReference type="SUPFAM" id="SSF50486">
    <property type="entry name" value="FMT C-terminal domain-like"/>
    <property type="match status" value="1"/>
</dbReference>
<dbReference type="InterPro" id="IPR036477">
    <property type="entry name" value="Formyl_transf_N_sf"/>
</dbReference>
<evidence type="ECO:0000256" key="3">
    <source>
        <dbReference type="ARBA" id="ARBA00012261"/>
    </source>
</evidence>
<dbReference type="InterPro" id="IPR037022">
    <property type="entry name" value="Formyl_trans_C_sf"/>
</dbReference>
<dbReference type="SUPFAM" id="SSF53328">
    <property type="entry name" value="Formyltransferase"/>
    <property type="match status" value="1"/>
</dbReference>
<dbReference type="NCBIfam" id="TIGR00460">
    <property type="entry name" value="fmt"/>
    <property type="match status" value="1"/>
</dbReference>
<evidence type="ECO:0000256" key="2">
    <source>
        <dbReference type="ARBA" id="ARBA00010699"/>
    </source>
</evidence>
<dbReference type="InterPro" id="IPR005794">
    <property type="entry name" value="Fmt"/>
</dbReference>
<evidence type="ECO:0000313" key="12">
    <source>
        <dbReference type="Proteomes" id="UP001166251"/>
    </source>
</evidence>
<dbReference type="HAMAP" id="MF_00182">
    <property type="entry name" value="Formyl_trans"/>
    <property type="match status" value="1"/>
</dbReference>
<sequence>MPLNIVFAGTPDFAARHLQALLDSDHNVIAVYSQPDRPAGRGKKLQASAVKQLALQADIPVFQPISLKDEAAQQELAALNADIMVVVAYGLLLPKAVLDTPALGCINVHGSLLPKWRGAAPIQRSLEAGDSETGVTIMQMDEGLDTGAMLLKAACAIEANDTSASLYEKLAVLGPTALLDALIPLAQGAAVAEPQDNELASYAAKLTKAESVIDWQLPTAVLDRKIRAFTPWPGSQSALNQQTIKVHQVEPLNQATQAAPGTIIATSKQGIDVATGDGALRLTMVQLPGKKAMPAADVLNARADWFSAGNQFSAAGQS</sequence>
<evidence type="ECO:0000259" key="10">
    <source>
        <dbReference type="Pfam" id="PF02911"/>
    </source>
</evidence>
<organism evidence="11 12">
    <name type="scientific">Neiella holothuriorum</name>
    <dbReference type="NCBI Taxonomy" id="2870530"/>
    <lineage>
        <taxon>Bacteria</taxon>
        <taxon>Pseudomonadati</taxon>
        <taxon>Pseudomonadota</taxon>
        <taxon>Gammaproteobacteria</taxon>
        <taxon>Alteromonadales</taxon>
        <taxon>Echinimonadaceae</taxon>
        <taxon>Neiella</taxon>
    </lineage>
</organism>
<dbReference type="InterPro" id="IPR011034">
    <property type="entry name" value="Formyl_transferase-like_C_sf"/>
</dbReference>
<comment type="catalytic activity">
    <reaction evidence="7 8">
        <text>L-methionyl-tRNA(fMet) + (6R)-10-formyltetrahydrofolate = N-formyl-L-methionyl-tRNA(fMet) + (6S)-5,6,7,8-tetrahydrofolate + H(+)</text>
        <dbReference type="Rhea" id="RHEA:24380"/>
        <dbReference type="Rhea" id="RHEA-COMP:9952"/>
        <dbReference type="Rhea" id="RHEA-COMP:9953"/>
        <dbReference type="ChEBI" id="CHEBI:15378"/>
        <dbReference type="ChEBI" id="CHEBI:57453"/>
        <dbReference type="ChEBI" id="CHEBI:78530"/>
        <dbReference type="ChEBI" id="CHEBI:78844"/>
        <dbReference type="ChEBI" id="CHEBI:195366"/>
        <dbReference type="EC" id="2.1.2.9"/>
    </reaction>
</comment>
<dbReference type="InterPro" id="IPR041711">
    <property type="entry name" value="Met-tRNA-FMT_N"/>
</dbReference>
<evidence type="ECO:0000313" key="11">
    <source>
        <dbReference type="EMBL" id="MBW8192777.1"/>
    </source>
</evidence>
<evidence type="ECO:0000259" key="9">
    <source>
        <dbReference type="Pfam" id="PF00551"/>
    </source>
</evidence>
<dbReference type="CDD" id="cd08646">
    <property type="entry name" value="FMT_core_Met-tRNA-FMT_N"/>
    <property type="match status" value="1"/>
</dbReference>
<dbReference type="Pfam" id="PF00551">
    <property type="entry name" value="Formyl_trans_N"/>
    <property type="match status" value="1"/>
</dbReference>
<proteinExistence type="inferred from homology"/>
<dbReference type="InterPro" id="IPR005793">
    <property type="entry name" value="Formyl_trans_C"/>
</dbReference>
<dbReference type="PANTHER" id="PTHR11138">
    <property type="entry name" value="METHIONYL-TRNA FORMYLTRANSFERASE"/>
    <property type="match status" value="1"/>
</dbReference>
<dbReference type="Gene3D" id="3.40.50.170">
    <property type="entry name" value="Formyl transferase, N-terminal domain"/>
    <property type="match status" value="1"/>
</dbReference>